<organism evidence="1 2">
    <name type="scientific">Trichinella patagoniensis</name>
    <dbReference type="NCBI Taxonomy" id="990121"/>
    <lineage>
        <taxon>Eukaryota</taxon>
        <taxon>Metazoa</taxon>
        <taxon>Ecdysozoa</taxon>
        <taxon>Nematoda</taxon>
        <taxon>Enoplea</taxon>
        <taxon>Dorylaimia</taxon>
        <taxon>Trichinellida</taxon>
        <taxon>Trichinellidae</taxon>
        <taxon>Trichinella</taxon>
    </lineage>
</organism>
<sequence length="146" mass="16748">MSEQPSTQRVASSKIEKWERVKSAYSFSSIRNLENWIWSHEADATELYKNDVRMEPCINFQRIIIAITLPSGLHKYSSHSVALCLFSLFVETMTTSLKLAGIVGVYERKQILKVKMLLLISRLELISSNEKNKFIKIYGTGLAFEI</sequence>
<gene>
    <name evidence="1" type="ORF">T12_8562</name>
</gene>
<name>A0A0V0Z6E7_9BILA</name>
<accession>A0A0V0Z6E7</accession>
<reference evidence="1 2" key="1">
    <citation type="submission" date="2015-01" db="EMBL/GenBank/DDBJ databases">
        <title>Evolution of Trichinella species and genotypes.</title>
        <authorList>
            <person name="Korhonen P.K."/>
            <person name="Edoardo P."/>
            <person name="Giuseppe L.R."/>
            <person name="Gasser R.B."/>
        </authorList>
    </citation>
    <scope>NUCLEOTIDE SEQUENCE [LARGE SCALE GENOMIC DNA]</scope>
    <source>
        <strain evidence="1">ISS2496</strain>
    </source>
</reference>
<dbReference type="Proteomes" id="UP000054783">
    <property type="component" value="Unassembled WGS sequence"/>
</dbReference>
<comment type="caution">
    <text evidence="1">The sequence shown here is derived from an EMBL/GenBank/DDBJ whole genome shotgun (WGS) entry which is preliminary data.</text>
</comment>
<dbReference type="AlphaFoldDB" id="A0A0V0Z6E7"/>
<keyword evidence="2" id="KW-1185">Reference proteome</keyword>
<protein>
    <submittedName>
        <fullName evidence="1">Uncharacterized protein</fullName>
    </submittedName>
</protein>
<proteinExistence type="predicted"/>
<dbReference type="EMBL" id="JYDQ01000381">
    <property type="protein sequence ID" value="KRY07976.1"/>
    <property type="molecule type" value="Genomic_DNA"/>
</dbReference>
<evidence type="ECO:0000313" key="1">
    <source>
        <dbReference type="EMBL" id="KRY07976.1"/>
    </source>
</evidence>
<evidence type="ECO:0000313" key="2">
    <source>
        <dbReference type="Proteomes" id="UP000054783"/>
    </source>
</evidence>